<gene>
    <name evidence="2" type="ORF">CBR_g3601</name>
</gene>
<keyword evidence="3" id="KW-1185">Reference proteome</keyword>
<evidence type="ECO:0000313" key="3">
    <source>
        <dbReference type="Proteomes" id="UP000265515"/>
    </source>
</evidence>
<organism evidence="2 3">
    <name type="scientific">Chara braunii</name>
    <name type="common">Braun's stonewort</name>
    <dbReference type="NCBI Taxonomy" id="69332"/>
    <lineage>
        <taxon>Eukaryota</taxon>
        <taxon>Viridiplantae</taxon>
        <taxon>Streptophyta</taxon>
        <taxon>Charophyceae</taxon>
        <taxon>Charales</taxon>
        <taxon>Characeae</taxon>
        <taxon>Chara</taxon>
    </lineage>
</organism>
<feature type="compositionally biased region" description="Acidic residues" evidence="1">
    <location>
        <begin position="16"/>
        <end position="60"/>
    </location>
</feature>
<feature type="compositionally biased region" description="Basic and acidic residues" evidence="1">
    <location>
        <begin position="73"/>
        <end position="85"/>
    </location>
</feature>
<feature type="compositionally biased region" description="Gly residues" evidence="1">
    <location>
        <begin position="1271"/>
        <end position="1283"/>
    </location>
</feature>
<feature type="compositionally biased region" description="Gly residues" evidence="1">
    <location>
        <begin position="162"/>
        <end position="176"/>
    </location>
</feature>
<dbReference type="EMBL" id="BFEA01000107">
    <property type="protein sequence ID" value="GBG68902.1"/>
    <property type="molecule type" value="Genomic_DNA"/>
</dbReference>
<evidence type="ECO:0000256" key="1">
    <source>
        <dbReference type="SAM" id="MobiDB-lite"/>
    </source>
</evidence>
<proteinExistence type="predicted"/>
<name>A0A388KFS0_CHABU</name>
<comment type="caution">
    <text evidence="2">The sequence shown here is derived from an EMBL/GenBank/DDBJ whole genome shotgun (WGS) entry which is preliminary data.</text>
</comment>
<feature type="region of interest" description="Disordered" evidence="1">
    <location>
        <begin position="1146"/>
        <end position="1188"/>
    </location>
</feature>
<accession>A0A388KFS0</accession>
<dbReference type="Proteomes" id="UP000265515">
    <property type="component" value="Unassembled WGS sequence"/>
</dbReference>
<evidence type="ECO:0000313" key="2">
    <source>
        <dbReference type="EMBL" id="GBG68902.1"/>
    </source>
</evidence>
<feature type="region of interest" description="Disordered" evidence="1">
    <location>
        <begin position="1"/>
        <end position="203"/>
    </location>
</feature>
<feature type="region of interest" description="Disordered" evidence="1">
    <location>
        <begin position="1267"/>
        <end position="1318"/>
    </location>
</feature>
<feature type="compositionally biased region" description="Gly residues" evidence="1">
    <location>
        <begin position="1"/>
        <end position="14"/>
    </location>
</feature>
<sequence length="1318" mass="145200">MRGPSWEGGGWKGEGGGEEGEGGGEEEEGGGEGDAGNEGDVEGEDDGMYEERDDVGEEVEDNRFSQFHRRHHNESQGRREDDACRVGDAVDAGGQPAASLGMSQSYDETKDERDEPGSQGKRKRGEVSTSPASRTKQARADAVNEARGALMTSQEARAPRKTGGGGRSGSRGGGRGGGRKGSQRSRAPELRDSGDEGEGVGPRMPEDIEELVQHAAPVDTTRCFFLEYDEQGFARQDVQVVNIDVNRIKPIPRGKILFNHRSNIVRGIESVIESSISADPGVWDRPELVLAPVDPTVIVGGQGRRITLDEFFQRDSAEFDCYAVCGQHTAEAMKRLVAKDTPAVKIYGLRTIEALNAKVSKKDVVTVAHQKTWQNFLRVCMGKACDMAFVKQALDNEYTKDWSNKLRGYLNLTKSTRTVWRLVEKFFAMFEEGKLPIGDDKISLEMPGRMEGRLPGPYTDENKGQWTLYHCIYARDGPKGSTVSWKDLCTTYFKNFGDMTCREREVALLLLMSGKVVATKVRVTPPRVNTLCLLDIMRKERYMVRMFNYVVFHAEGRAGDKWNDDFFMSYKDLEERYASNGLCVDEWEKQQEKLHSNLVKTIPWRPGGVEEVRQGAGLGPTEVMYKEAPFHFKVFIYTTIDKLDMLRAEVKRISSSARHLVWDKLGRQTTLLHVCMRSKEVMAASVDIVAAAQKMACRAAIVDISAANFSRAWTSQDFDALYAMMVKCCGPNWVLFFFASQNVQSDVLRQLYRWEDIELIPGSCKRVDRPPSDVTRYDNIATSSRDLMAIVLHVEGGDLKKVIVAPRLHNDLTEVHVVEEKFGKCLGKHGGVEGDESAAYSIWEREPGKLRKLCSSFVGEAEGNNAIAYDKSAKDIAYLTKFVDILVKDGRFECRLEKPRATHRTNRDMYHKLGPKRLKVWEYLFRDAPDGRLDGGYIYRKAKVTETLKYYHGALTGAFETFVARCEILRFDLHKDKLTFKDYEDIAKSGEGFNPVDIEEDSSDSDLEIEKDTNATGWCGKSAAMEHSVKGYEPGQSEGCSNLPPTNIVASGVDRVVCTPVEDDEDDDLDIPAQPMKLAPGDPIPPKFCADPNNVYFLDEKYSCTSEDKWGHDIIWHDGIFEPCIQGGEWKMAVKYVERAATLESMGEDAAPAPEAATENTMGEQREDGGTMLGVKPSLPQAGNTPADKNTIGAISVATGDTSQGEKVSLNKPTDAGATYGSLLATGAALTGTSEMVSESTAGMGVTGMSLHLPTCTSKGDAHCTTTPQGGVTGDDGNGGNAGGSPRSRNIEDMTTDDEDGVEGGKGVSDLTRAENEG</sequence>
<feature type="compositionally biased region" description="Low complexity" evidence="1">
    <location>
        <begin position="1150"/>
        <end position="1161"/>
    </location>
</feature>
<feature type="compositionally biased region" description="Basic and acidic residues" evidence="1">
    <location>
        <begin position="107"/>
        <end position="116"/>
    </location>
</feature>
<protein>
    <submittedName>
        <fullName evidence="2">Uncharacterized protein</fullName>
    </submittedName>
</protein>
<reference evidence="2 3" key="1">
    <citation type="journal article" date="2018" name="Cell">
        <title>The Chara Genome: Secondary Complexity and Implications for Plant Terrestrialization.</title>
        <authorList>
            <person name="Nishiyama T."/>
            <person name="Sakayama H."/>
            <person name="Vries J.D."/>
            <person name="Buschmann H."/>
            <person name="Saint-Marcoux D."/>
            <person name="Ullrich K.K."/>
            <person name="Haas F.B."/>
            <person name="Vanderstraeten L."/>
            <person name="Becker D."/>
            <person name="Lang D."/>
            <person name="Vosolsobe S."/>
            <person name="Rombauts S."/>
            <person name="Wilhelmsson P.K.I."/>
            <person name="Janitza P."/>
            <person name="Kern R."/>
            <person name="Heyl A."/>
            <person name="Rumpler F."/>
            <person name="Villalobos L.I.A.C."/>
            <person name="Clay J.M."/>
            <person name="Skokan R."/>
            <person name="Toyoda A."/>
            <person name="Suzuki Y."/>
            <person name="Kagoshima H."/>
            <person name="Schijlen E."/>
            <person name="Tajeshwar N."/>
            <person name="Catarino B."/>
            <person name="Hetherington A.J."/>
            <person name="Saltykova A."/>
            <person name="Bonnot C."/>
            <person name="Breuninger H."/>
            <person name="Symeonidi A."/>
            <person name="Radhakrishnan G.V."/>
            <person name="Van Nieuwerburgh F."/>
            <person name="Deforce D."/>
            <person name="Chang C."/>
            <person name="Karol K.G."/>
            <person name="Hedrich R."/>
            <person name="Ulvskov P."/>
            <person name="Glockner G."/>
            <person name="Delwiche C.F."/>
            <person name="Petrasek J."/>
            <person name="Van de Peer Y."/>
            <person name="Friml J."/>
            <person name="Beilby M."/>
            <person name="Dolan L."/>
            <person name="Kohara Y."/>
            <person name="Sugano S."/>
            <person name="Fujiyama A."/>
            <person name="Delaux P.-M."/>
            <person name="Quint M."/>
            <person name="TheiBen G."/>
            <person name="Hagemann M."/>
            <person name="Harholt J."/>
            <person name="Dunand C."/>
            <person name="Zachgo S."/>
            <person name="Langdale J."/>
            <person name="Maumus F."/>
            <person name="Straeten D.V.D."/>
            <person name="Gould S.B."/>
            <person name="Rensing S.A."/>
        </authorList>
    </citation>
    <scope>NUCLEOTIDE SEQUENCE [LARGE SCALE GENOMIC DNA]</scope>
    <source>
        <strain evidence="2 3">S276</strain>
    </source>
</reference>
<dbReference type="Gramene" id="GBG68902">
    <property type="protein sequence ID" value="GBG68902"/>
    <property type="gene ID" value="CBR_g3601"/>
</dbReference>